<proteinExistence type="predicted"/>
<protein>
    <submittedName>
        <fullName evidence="5">FAD/NAD(P)-binding domain-containing protein</fullName>
    </submittedName>
</protein>
<keyword evidence="2" id="KW-0274">FAD</keyword>
<evidence type="ECO:0000256" key="2">
    <source>
        <dbReference type="ARBA" id="ARBA00022827"/>
    </source>
</evidence>
<dbReference type="PANTHER" id="PTHR46720:SF3">
    <property type="entry name" value="FAD-BINDING DOMAIN-CONTAINING PROTEIN-RELATED"/>
    <property type="match status" value="1"/>
</dbReference>
<dbReference type="InterPro" id="IPR002938">
    <property type="entry name" value="FAD-bd"/>
</dbReference>
<dbReference type="KEGG" id="cput:CONPUDRAFT_169939"/>
<dbReference type="AlphaFoldDB" id="R7SEF6"/>
<dbReference type="GeneID" id="19206360"/>
<dbReference type="Gene3D" id="3.50.50.60">
    <property type="entry name" value="FAD/NAD(P)-binding domain"/>
    <property type="match status" value="1"/>
</dbReference>
<gene>
    <name evidence="5" type="ORF">CONPUDRAFT_169939</name>
</gene>
<keyword evidence="1" id="KW-0285">Flavoprotein</keyword>
<evidence type="ECO:0000256" key="1">
    <source>
        <dbReference type="ARBA" id="ARBA00022630"/>
    </source>
</evidence>
<dbReference type="OrthoDB" id="417877at2759"/>
<dbReference type="PANTHER" id="PTHR46720">
    <property type="entry name" value="HYDROXYLASE, PUTATIVE (AFU_ORTHOLOGUE AFUA_3G01460)-RELATED"/>
    <property type="match status" value="1"/>
</dbReference>
<keyword evidence="3" id="KW-0560">Oxidoreductase</keyword>
<dbReference type="PRINTS" id="PR00420">
    <property type="entry name" value="RNGMNOXGNASE"/>
</dbReference>
<reference evidence="6" key="1">
    <citation type="journal article" date="2012" name="Science">
        <title>The Paleozoic origin of enzymatic lignin decomposition reconstructed from 31 fungal genomes.</title>
        <authorList>
            <person name="Floudas D."/>
            <person name="Binder M."/>
            <person name="Riley R."/>
            <person name="Barry K."/>
            <person name="Blanchette R.A."/>
            <person name="Henrissat B."/>
            <person name="Martinez A.T."/>
            <person name="Otillar R."/>
            <person name="Spatafora J.W."/>
            <person name="Yadav J.S."/>
            <person name="Aerts A."/>
            <person name="Benoit I."/>
            <person name="Boyd A."/>
            <person name="Carlson A."/>
            <person name="Copeland A."/>
            <person name="Coutinho P.M."/>
            <person name="de Vries R.P."/>
            <person name="Ferreira P."/>
            <person name="Findley K."/>
            <person name="Foster B."/>
            <person name="Gaskell J."/>
            <person name="Glotzer D."/>
            <person name="Gorecki P."/>
            <person name="Heitman J."/>
            <person name="Hesse C."/>
            <person name="Hori C."/>
            <person name="Igarashi K."/>
            <person name="Jurgens J.A."/>
            <person name="Kallen N."/>
            <person name="Kersten P."/>
            <person name="Kohler A."/>
            <person name="Kuees U."/>
            <person name="Kumar T.K.A."/>
            <person name="Kuo A."/>
            <person name="LaButti K."/>
            <person name="Larrondo L.F."/>
            <person name="Lindquist E."/>
            <person name="Ling A."/>
            <person name="Lombard V."/>
            <person name="Lucas S."/>
            <person name="Lundell T."/>
            <person name="Martin R."/>
            <person name="McLaughlin D.J."/>
            <person name="Morgenstern I."/>
            <person name="Morin E."/>
            <person name="Murat C."/>
            <person name="Nagy L.G."/>
            <person name="Nolan M."/>
            <person name="Ohm R.A."/>
            <person name="Patyshakuliyeva A."/>
            <person name="Rokas A."/>
            <person name="Ruiz-Duenas F.J."/>
            <person name="Sabat G."/>
            <person name="Salamov A."/>
            <person name="Samejima M."/>
            <person name="Schmutz J."/>
            <person name="Slot J.C."/>
            <person name="St John F."/>
            <person name="Stenlid J."/>
            <person name="Sun H."/>
            <person name="Sun S."/>
            <person name="Syed K."/>
            <person name="Tsang A."/>
            <person name="Wiebenga A."/>
            <person name="Young D."/>
            <person name="Pisabarro A."/>
            <person name="Eastwood D.C."/>
            <person name="Martin F."/>
            <person name="Cullen D."/>
            <person name="Grigoriev I.V."/>
            <person name="Hibbett D.S."/>
        </authorList>
    </citation>
    <scope>NUCLEOTIDE SEQUENCE [LARGE SCALE GENOMIC DNA]</scope>
    <source>
        <strain evidence="6">RWD-64-598 SS2</strain>
    </source>
</reference>
<dbReference type="InterPro" id="IPR051104">
    <property type="entry name" value="FAD_monoxygenase"/>
</dbReference>
<evidence type="ECO:0000259" key="4">
    <source>
        <dbReference type="Pfam" id="PF01494"/>
    </source>
</evidence>
<dbReference type="GO" id="GO:0044550">
    <property type="term" value="P:secondary metabolite biosynthetic process"/>
    <property type="evidence" value="ECO:0007669"/>
    <property type="project" value="TreeGrafter"/>
</dbReference>
<dbReference type="SUPFAM" id="SSF51905">
    <property type="entry name" value="FAD/NAD(P)-binding domain"/>
    <property type="match status" value="1"/>
</dbReference>
<dbReference type="InterPro" id="IPR036188">
    <property type="entry name" value="FAD/NAD-bd_sf"/>
</dbReference>
<dbReference type="OMA" id="ICYPERI"/>
<evidence type="ECO:0000256" key="3">
    <source>
        <dbReference type="ARBA" id="ARBA00023002"/>
    </source>
</evidence>
<dbReference type="GO" id="GO:0071949">
    <property type="term" value="F:FAD binding"/>
    <property type="evidence" value="ECO:0007669"/>
    <property type="project" value="InterPro"/>
</dbReference>
<dbReference type="eggNOG" id="KOG2614">
    <property type="taxonomic scope" value="Eukaryota"/>
</dbReference>
<dbReference type="Proteomes" id="UP000053558">
    <property type="component" value="Unassembled WGS sequence"/>
</dbReference>
<evidence type="ECO:0000313" key="6">
    <source>
        <dbReference type="Proteomes" id="UP000053558"/>
    </source>
</evidence>
<name>R7SEF6_CONPW</name>
<dbReference type="GO" id="GO:0016491">
    <property type="term" value="F:oxidoreductase activity"/>
    <property type="evidence" value="ECO:0007669"/>
    <property type="project" value="UniProtKB-KW"/>
</dbReference>
<accession>R7SEF6</accession>
<dbReference type="Pfam" id="PF01494">
    <property type="entry name" value="FAD_binding_3"/>
    <property type="match status" value="2"/>
</dbReference>
<dbReference type="EMBL" id="JH711591">
    <property type="protein sequence ID" value="EIW74563.1"/>
    <property type="molecule type" value="Genomic_DNA"/>
</dbReference>
<dbReference type="RefSeq" id="XP_007775176.1">
    <property type="nucleotide sequence ID" value="XM_007776986.1"/>
</dbReference>
<feature type="domain" description="FAD-binding" evidence="4">
    <location>
        <begin position="328"/>
        <end position="398"/>
    </location>
</feature>
<organism evidence="5 6">
    <name type="scientific">Coniophora puteana (strain RWD-64-598)</name>
    <name type="common">Brown rot fungus</name>
    <dbReference type="NCBI Taxonomy" id="741705"/>
    <lineage>
        <taxon>Eukaryota</taxon>
        <taxon>Fungi</taxon>
        <taxon>Dikarya</taxon>
        <taxon>Basidiomycota</taxon>
        <taxon>Agaricomycotina</taxon>
        <taxon>Agaricomycetes</taxon>
        <taxon>Agaricomycetidae</taxon>
        <taxon>Boletales</taxon>
        <taxon>Coniophorineae</taxon>
        <taxon>Coniophoraceae</taxon>
        <taxon>Coniophora</taxon>
    </lineage>
</organism>
<sequence length="451" mass="49295">MASPKFRVAIAGGGVGGLMLAVALSAYPDIGVYVYESARTFSEIGAGVVMKLRPFQVVKRISEKLASELISKTPCEYTEEYVPSWKFRRSDGDEGEYIFHLKTRGHVLLLHRADFHGVLLDNLGANVKTYTSKRLATYEQPNDRTSPISLTFADGTTETCDLLVGADGIKSVVRTKLMKELAQEQAENPAEGSPSPELYLSCVEPAYSGMNSHRSLVPADKLAAVASGHRSLTEPLLWLAKSRVITSYPVSKGKYINISANELHPDIMRKAHNPDPSVKQEDYEAEWMRPVPGAEWSAPFKHMEKDLLTLLDLVESGNIWGVHVVKNLPTFVHGRVAVMGDAAHAMTPFQGSGAGQAVEDAYILATVLGHQRTTIATLPTALAVYDQIRRPFAQGIAAASMMNGLISGMEVGEPLSQMEESISKQWSWGWTTSLDPDVEKAVKLLEERLGA</sequence>
<evidence type="ECO:0000313" key="5">
    <source>
        <dbReference type="EMBL" id="EIW74563.1"/>
    </source>
</evidence>
<keyword evidence="6" id="KW-1185">Reference proteome</keyword>
<feature type="domain" description="FAD-binding" evidence="4">
    <location>
        <begin position="7"/>
        <end position="184"/>
    </location>
</feature>